<keyword evidence="1" id="KW-0805">Transcription regulation</keyword>
<dbReference type="PANTHER" id="PTHR30055:SF243">
    <property type="entry name" value="HTH-TYPE TRANSCRIPTIONAL REGULATOR RV1816"/>
    <property type="match status" value="1"/>
</dbReference>
<dbReference type="EMBL" id="LJGU01000137">
    <property type="protein sequence ID" value="OEU96507.1"/>
    <property type="molecule type" value="Genomic_DNA"/>
</dbReference>
<protein>
    <submittedName>
        <fullName evidence="6">TetR family transcriptional regulator</fullName>
    </submittedName>
</protein>
<evidence type="ECO:0000313" key="7">
    <source>
        <dbReference type="Proteomes" id="UP000176101"/>
    </source>
</evidence>
<dbReference type="GO" id="GO:0003700">
    <property type="term" value="F:DNA-binding transcription factor activity"/>
    <property type="evidence" value="ECO:0007669"/>
    <property type="project" value="TreeGrafter"/>
</dbReference>
<evidence type="ECO:0000256" key="1">
    <source>
        <dbReference type="ARBA" id="ARBA00023015"/>
    </source>
</evidence>
<keyword evidence="3" id="KW-0804">Transcription</keyword>
<dbReference type="PANTHER" id="PTHR30055">
    <property type="entry name" value="HTH-TYPE TRANSCRIPTIONAL REGULATOR RUTR"/>
    <property type="match status" value="1"/>
</dbReference>
<dbReference type="PROSITE" id="PS50977">
    <property type="entry name" value="HTH_TETR_2"/>
    <property type="match status" value="1"/>
</dbReference>
<reference evidence="6 7" key="1">
    <citation type="journal article" date="2016" name="Front. Microbiol.">
        <title>Comparative Genomics Analysis of Streptomyces Species Reveals Their Adaptation to the Marine Environment and Their Diversity at the Genomic Level.</title>
        <authorList>
            <person name="Tian X."/>
            <person name="Zhang Z."/>
            <person name="Yang T."/>
            <person name="Chen M."/>
            <person name="Li J."/>
            <person name="Chen F."/>
            <person name="Yang J."/>
            <person name="Li W."/>
            <person name="Zhang B."/>
            <person name="Zhang Z."/>
            <person name="Wu J."/>
            <person name="Zhang C."/>
            <person name="Long L."/>
            <person name="Xiao J."/>
        </authorList>
    </citation>
    <scope>NUCLEOTIDE SEQUENCE [LARGE SCALE GENOMIC DNA]</scope>
    <source>
        <strain evidence="6 7">SCSIO 02100</strain>
    </source>
</reference>
<dbReference type="SUPFAM" id="SSF48498">
    <property type="entry name" value="Tetracyclin repressor-like, C-terminal domain"/>
    <property type="match status" value="1"/>
</dbReference>
<proteinExistence type="predicted"/>
<evidence type="ECO:0000259" key="5">
    <source>
        <dbReference type="PROSITE" id="PS50977"/>
    </source>
</evidence>
<dbReference type="InterPro" id="IPR025996">
    <property type="entry name" value="MT1864/Rv1816-like_C"/>
</dbReference>
<feature type="domain" description="HTH tetR-type" evidence="5">
    <location>
        <begin position="13"/>
        <end position="73"/>
    </location>
</feature>
<dbReference type="OrthoDB" id="3210322at2"/>
<evidence type="ECO:0000256" key="2">
    <source>
        <dbReference type="ARBA" id="ARBA00023125"/>
    </source>
</evidence>
<evidence type="ECO:0000256" key="3">
    <source>
        <dbReference type="ARBA" id="ARBA00023163"/>
    </source>
</evidence>
<dbReference type="Pfam" id="PF00440">
    <property type="entry name" value="TetR_N"/>
    <property type="match status" value="1"/>
</dbReference>
<accession>A0A1E7JXU5</accession>
<gene>
    <name evidence="6" type="ORF">AN216_19635</name>
</gene>
<dbReference type="RefSeq" id="WP_070198003.1">
    <property type="nucleotide sequence ID" value="NZ_LJGU01000137.1"/>
</dbReference>
<dbReference type="GO" id="GO:0000976">
    <property type="term" value="F:transcription cis-regulatory region binding"/>
    <property type="evidence" value="ECO:0007669"/>
    <property type="project" value="TreeGrafter"/>
</dbReference>
<keyword evidence="7" id="KW-1185">Reference proteome</keyword>
<sequence length="246" mass="26587">MTRLQGARERARSDITAAIKEEARRQLVKQGADRLSLRSVARELGMVSSALYRYFPGRDELLTALIIDAYDALGVAAEQALAATPDEARRAADPQVHLRRWQAVCRAVRGWALEHPHEYALIYGSPVPGYAAPDATTDPAARTALALIAVLCDARAAGALRTPPSGPPPPATAQADAARLGARLDLALEPWLLVELVSVWAQLFGLVSFELFGHFQRVVDAREEFFDHATARLAYGMGLAGAGDPR</sequence>
<dbReference type="Proteomes" id="UP000176101">
    <property type="component" value="Unassembled WGS sequence"/>
</dbReference>
<dbReference type="SUPFAM" id="SSF46689">
    <property type="entry name" value="Homeodomain-like"/>
    <property type="match status" value="1"/>
</dbReference>
<dbReference type="InterPro" id="IPR009057">
    <property type="entry name" value="Homeodomain-like_sf"/>
</dbReference>
<dbReference type="InterPro" id="IPR050109">
    <property type="entry name" value="HTH-type_TetR-like_transc_reg"/>
</dbReference>
<evidence type="ECO:0000313" key="6">
    <source>
        <dbReference type="EMBL" id="OEU96507.1"/>
    </source>
</evidence>
<evidence type="ECO:0000256" key="4">
    <source>
        <dbReference type="PROSITE-ProRule" id="PRU00335"/>
    </source>
</evidence>
<dbReference type="InterPro" id="IPR036271">
    <property type="entry name" value="Tet_transcr_reg_TetR-rel_C_sf"/>
</dbReference>
<keyword evidence="2 4" id="KW-0238">DNA-binding</keyword>
<dbReference type="Pfam" id="PF13305">
    <property type="entry name" value="TetR_C_33"/>
    <property type="match status" value="1"/>
</dbReference>
<dbReference type="InterPro" id="IPR001647">
    <property type="entry name" value="HTH_TetR"/>
</dbReference>
<comment type="caution">
    <text evidence="6">The sequence shown here is derived from an EMBL/GenBank/DDBJ whole genome shotgun (WGS) entry which is preliminary data.</text>
</comment>
<dbReference type="STRING" id="1075402.AN216_19635"/>
<feature type="DNA-binding region" description="H-T-H motif" evidence="4">
    <location>
        <begin position="36"/>
        <end position="55"/>
    </location>
</feature>
<organism evidence="6 7">
    <name type="scientific">Streptomyces oceani</name>
    <dbReference type="NCBI Taxonomy" id="1075402"/>
    <lineage>
        <taxon>Bacteria</taxon>
        <taxon>Bacillati</taxon>
        <taxon>Actinomycetota</taxon>
        <taxon>Actinomycetes</taxon>
        <taxon>Kitasatosporales</taxon>
        <taxon>Streptomycetaceae</taxon>
        <taxon>Streptomyces</taxon>
    </lineage>
</organism>
<dbReference type="Gene3D" id="1.10.357.10">
    <property type="entry name" value="Tetracycline Repressor, domain 2"/>
    <property type="match status" value="1"/>
</dbReference>
<dbReference type="PATRIC" id="fig|1075402.3.peg.1399"/>
<dbReference type="AlphaFoldDB" id="A0A1E7JXU5"/>
<name>A0A1E7JXU5_9ACTN</name>